<evidence type="ECO:0000256" key="1">
    <source>
        <dbReference type="SAM" id="MobiDB-lite"/>
    </source>
</evidence>
<dbReference type="Proteomes" id="UP000828390">
    <property type="component" value="Unassembled WGS sequence"/>
</dbReference>
<dbReference type="AlphaFoldDB" id="A0A9D4R364"/>
<protein>
    <submittedName>
        <fullName evidence="2">Uncharacterized protein</fullName>
    </submittedName>
</protein>
<proteinExistence type="predicted"/>
<feature type="compositionally biased region" description="Pro residues" evidence="1">
    <location>
        <begin position="95"/>
        <end position="105"/>
    </location>
</feature>
<evidence type="ECO:0000313" key="2">
    <source>
        <dbReference type="EMBL" id="KAH3852302.1"/>
    </source>
</evidence>
<accession>A0A9D4R364</accession>
<organism evidence="2 3">
    <name type="scientific">Dreissena polymorpha</name>
    <name type="common">Zebra mussel</name>
    <name type="synonym">Mytilus polymorpha</name>
    <dbReference type="NCBI Taxonomy" id="45954"/>
    <lineage>
        <taxon>Eukaryota</taxon>
        <taxon>Metazoa</taxon>
        <taxon>Spiralia</taxon>
        <taxon>Lophotrochozoa</taxon>
        <taxon>Mollusca</taxon>
        <taxon>Bivalvia</taxon>
        <taxon>Autobranchia</taxon>
        <taxon>Heteroconchia</taxon>
        <taxon>Euheterodonta</taxon>
        <taxon>Imparidentia</taxon>
        <taxon>Neoheterodontei</taxon>
        <taxon>Myida</taxon>
        <taxon>Dreissenoidea</taxon>
        <taxon>Dreissenidae</taxon>
        <taxon>Dreissena</taxon>
    </lineage>
</organism>
<feature type="region of interest" description="Disordered" evidence="1">
    <location>
        <begin position="91"/>
        <end position="112"/>
    </location>
</feature>
<gene>
    <name evidence="2" type="ORF">DPMN_094807</name>
</gene>
<name>A0A9D4R364_DREPO</name>
<reference evidence="2" key="1">
    <citation type="journal article" date="2019" name="bioRxiv">
        <title>The Genome of the Zebra Mussel, Dreissena polymorpha: A Resource for Invasive Species Research.</title>
        <authorList>
            <person name="McCartney M.A."/>
            <person name="Auch B."/>
            <person name="Kono T."/>
            <person name="Mallez S."/>
            <person name="Zhang Y."/>
            <person name="Obille A."/>
            <person name="Becker A."/>
            <person name="Abrahante J.E."/>
            <person name="Garbe J."/>
            <person name="Badalamenti J.P."/>
            <person name="Herman A."/>
            <person name="Mangelson H."/>
            <person name="Liachko I."/>
            <person name="Sullivan S."/>
            <person name="Sone E.D."/>
            <person name="Koren S."/>
            <person name="Silverstein K.A.T."/>
            <person name="Beckman K.B."/>
            <person name="Gohl D.M."/>
        </authorList>
    </citation>
    <scope>NUCLEOTIDE SEQUENCE</scope>
    <source>
        <strain evidence="2">Duluth1</strain>
        <tissue evidence="2">Whole animal</tissue>
    </source>
</reference>
<keyword evidence="3" id="KW-1185">Reference proteome</keyword>
<comment type="caution">
    <text evidence="2">The sequence shown here is derived from an EMBL/GenBank/DDBJ whole genome shotgun (WGS) entry which is preliminary data.</text>
</comment>
<sequence length="112" mass="12549">MKTHQQHVRCVHRSLEVESDWLQEDPGDLIEGPNLSKESVKPVVEAVKPVVTEGTVVIKEQVTPDVPKEGSAVKDSAKPRKFFETLAFLRKPTKPLLPGPPPKPISRPERKR</sequence>
<reference evidence="2" key="2">
    <citation type="submission" date="2020-11" db="EMBL/GenBank/DDBJ databases">
        <authorList>
            <person name="McCartney M.A."/>
            <person name="Auch B."/>
            <person name="Kono T."/>
            <person name="Mallez S."/>
            <person name="Becker A."/>
            <person name="Gohl D.M."/>
            <person name="Silverstein K.A.T."/>
            <person name="Koren S."/>
            <person name="Bechman K.B."/>
            <person name="Herman A."/>
            <person name="Abrahante J.E."/>
            <person name="Garbe J."/>
        </authorList>
    </citation>
    <scope>NUCLEOTIDE SEQUENCE</scope>
    <source>
        <strain evidence="2">Duluth1</strain>
        <tissue evidence="2">Whole animal</tissue>
    </source>
</reference>
<evidence type="ECO:0000313" key="3">
    <source>
        <dbReference type="Proteomes" id="UP000828390"/>
    </source>
</evidence>
<dbReference type="EMBL" id="JAIWYP010000003">
    <property type="protein sequence ID" value="KAH3852302.1"/>
    <property type="molecule type" value="Genomic_DNA"/>
</dbReference>